<evidence type="ECO:0000313" key="7">
    <source>
        <dbReference type="Proteomes" id="UP000053237"/>
    </source>
</evidence>
<dbReference type="GO" id="GO:0005634">
    <property type="term" value="C:nucleus"/>
    <property type="evidence" value="ECO:0007669"/>
    <property type="project" value="TreeGrafter"/>
</dbReference>
<feature type="domain" description="Fe2OG dioxygenase" evidence="5">
    <location>
        <begin position="248"/>
        <end position="349"/>
    </location>
</feature>
<keyword evidence="7" id="KW-1185">Reference proteome</keyword>
<evidence type="ECO:0000259" key="5">
    <source>
        <dbReference type="PROSITE" id="PS51471"/>
    </source>
</evidence>
<reference evidence="6 7" key="1">
    <citation type="submission" date="2012-05" db="EMBL/GenBank/DDBJ databases">
        <title>Recombination and specialization in a pathogen metapopulation.</title>
        <authorList>
            <person name="Gardiner A."/>
            <person name="Kemen E."/>
            <person name="Schultz-Larsen T."/>
            <person name="MacLean D."/>
            <person name="Van Oosterhout C."/>
            <person name="Jones J.D.G."/>
        </authorList>
    </citation>
    <scope>NUCLEOTIDE SEQUENCE [LARGE SCALE GENOMIC DNA]</scope>
    <source>
        <strain evidence="6 7">Ac Nc2</strain>
    </source>
</reference>
<keyword evidence="3" id="KW-0862">Zinc</keyword>
<dbReference type="Gene3D" id="3.40.50.150">
    <property type="entry name" value="Vaccinia Virus protein VP39"/>
    <property type="match status" value="1"/>
</dbReference>
<dbReference type="GO" id="GO:0030488">
    <property type="term" value="P:tRNA methylation"/>
    <property type="evidence" value="ECO:0007669"/>
    <property type="project" value="TreeGrafter"/>
</dbReference>
<comment type="caution">
    <text evidence="6">The sequence shown here is derived from an EMBL/GenBank/DDBJ whole genome shotgun (WGS) entry which is preliminary data.</text>
</comment>
<dbReference type="SUPFAM" id="SSF53335">
    <property type="entry name" value="S-adenosyl-L-methionine-dependent methyltransferases"/>
    <property type="match status" value="1"/>
</dbReference>
<evidence type="ECO:0000313" key="6">
    <source>
        <dbReference type="EMBL" id="CCI49163.1"/>
    </source>
</evidence>
<dbReference type="OrthoDB" id="271595at2759"/>
<dbReference type="AlphaFoldDB" id="A0A024GR02"/>
<evidence type="ECO:0000256" key="2">
    <source>
        <dbReference type="ARBA" id="ARBA00022679"/>
    </source>
</evidence>
<dbReference type="PANTHER" id="PTHR13069:SF21">
    <property type="entry name" value="ALKYLATED DNA REPAIR PROTEIN ALKB HOMOLOG 8"/>
    <property type="match status" value="1"/>
</dbReference>
<dbReference type="PROSITE" id="PS51471">
    <property type="entry name" value="FE2OG_OXY"/>
    <property type="match status" value="1"/>
</dbReference>
<dbReference type="STRING" id="65357.A0A024GR02"/>
<dbReference type="PANTHER" id="PTHR13069">
    <property type="entry name" value="ALKYLATED DNA REPAIR PROTEIN ALKB HOMOLOG 8"/>
    <property type="match status" value="1"/>
</dbReference>
<sequence>MAATANAQFSLSDFVEDNEPSRFLRCTMSRSVKMEWIAEEKLRPFLHTKLTPYAETNSEYQCLKDPIRGIYYGKSGRRTLLIELNDIDSAKTLKQRLHGQPCTLLHKRVIYATYSIHRKEKEERHRINSVQNVTREFALKDPKWRIPGLISIPNFITKAQEQELIAFLDADEKNRWKDTIRARQVQHFGYEFNYDTRKCDENTPLGSCLPPILSALAEKIPFSVPEDLAAEIGMMKVGQNSDEFVAVIFDQVTANEYLPGQGISPHIDTHSAFTSVIVSLSLESEILMEFTHPDSRHEMILLQPRSLLILSGASRYEWSHGIASRNFDIIDNVKVDRNRRVSVTFRKIQATPCTCEYPYQCDRTLADEVRRVKLDETDNGSNVDKKIQICSTSPAPTAVEKTYVHDFYDRIADHFDSTRYAPWPKVASFLESLPESAIIADVGCGNGKYMKIVDGARRLIFGGDRSSKLVSICTTQGLNAVVLDALSVPIRSNSCDAALSIAVLHHLSTLEHRIMAVRELIRILRVGRNGIIYAWAHEQQDTSRRQFDPNKQDFMVPWNLDRRYVKEPYKDTTDIVVQRFCHMFREGELSSLIKMAGNAQVETCYYDNSNWAIIFQKIS</sequence>
<dbReference type="CDD" id="cd02440">
    <property type="entry name" value="AdoMet_MTases"/>
    <property type="match status" value="1"/>
</dbReference>
<dbReference type="Proteomes" id="UP000053237">
    <property type="component" value="Unassembled WGS sequence"/>
</dbReference>
<dbReference type="InterPro" id="IPR013216">
    <property type="entry name" value="Methyltransf_11"/>
</dbReference>
<dbReference type="GO" id="GO:0000049">
    <property type="term" value="F:tRNA binding"/>
    <property type="evidence" value="ECO:0007669"/>
    <property type="project" value="TreeGrafter"/>
</dbReference>
<dbReference type="InterPro" id="IPR005123">
    <property type="entry name" value="Oxoglu/Fe-dep_dioxygenase_dom"/>
</dbReference>
<dbReference type="GO" id="GO:0005737">
    <property type="term" value="C:cytoplasm"/>
    <property type="evidence" value="ECO:0007669"/>
    <property type="project" value="TreeGrafter"/>
</dbReference>
<evidence type="ECO:0000256" key="1">
    <source>
        <dbReference type="ARBA" id="ARBA00022603"/>
    </source>
</evidence>
<dbReference type="InParanoid" id="A0A024GR02"/>
<dbReference type="GO" id="GO:0008757">
    <property type="term" value="F:S-adenosylmethionine-dependent methyltransferase activity"/>
    <property type="evidence" value="ECO:0007669"/>
    <property type="project" value="InterPro"/>
</dbReference>
<keyword evidence="1" id="KW-0489">Methyltransferase</keyword>
<accession>A0A024GR02</accession>
<protein>
    <recommendedName>
        <fullName evidence="5">Fe2OG dioxygenase domain-containing protein</fullName>
    </recommendedName>
</protein>
<dbReference type="Pfam" id="PF13532">
    <property type="entry name" value="2OG-FeII_Oxy_2"/>
    <property type="match status" value="1"/>
</dbReference>
<dbReference type="Pfam" id="PF08241">
    <property type="entry name" value="Methyltransf_11"/>
    <property type="match status" value="1"/>
</dbReference>
<dbReference type="InterPro" id="IPR029063">
    <property type="entry name" value="SAM-dependent_MTases_sf"/>
</dbReference>
<keyword evidence="4" id="KW-0694">RNA-binding</keyword>
<dbReference type="EMBL" id="CAIX01000279">
    <property type="protein sequence ID" value="CCI49163.1"/>
    <property type="molecule type" value="Genomic_DNA"/>
</dbReference>
<name>A0A024GR02_9STRA</name>
<dbReference type="GO" id="GO:0002098">
    <property type="term" value="P:tRNA wobble uridine modification"/>
    <property type="evidence" value="ECO:0007669"/>
    <property type="project" value="TreeGrafter"/>
</dbReference>
<gene>
    <name evidence="6" type="ORF">BN9_104450</name>
</gene>
<dbReference type="Gene3D" id="2.60.120.590">
    <property type="entry name" value="Alpha-ketoglutarate-dependent dioxygenase AlkB-like"/>
    <property type="match status" value="1"/>
</dbReference>
<dbReference type="SUPFAM" id="SSF51197">
    <property type="entry name" value="Clavaminate synthase-like"/>
    <property type="match status" value="1"/>
</dbReference>
<evidence type="ECO:0000256" key="4">
    <source>
        <dbReference type="ARBA" id="ARBA00022884"/>
    </source>
</evidence>
<organism evidence="6 7">
    <name type="scientific">Albugo candida</name>
    <dbReference type="NCBI Taxonomy" id="65357"/>
    <lineage>
        <taxon>Eukaryota</taxon>
        <taxon>Sar</taxon>
        <taxon>Stramenopiles</taxon>
        <taxon>Oomycota</taxon>
        <taxon>Peronosporomycetes</taxon>
        <taxon>Albuginales</taxon>
        <taxon>Albuginaceae</taxon>
        <taxon>Albugo</taxon>
    </lineage>
</organism>
<dbReference type="InterPro" id="IPR027450">
    <property type="entry name" value="AlkB-like"/>
</dbReference>
<proteinExistence type="predicted"/>
<evidence type="ECO:0000256" key="3">
    <source>
        <dbReference type="ARBA" id="ARBA00022833"/>
    </source>
</evidence>
<dbReference type="InterPro" id="IPR051422">
    <property type="entry name" value="AlkB_tRNA_MeTrf/Diox"/>
</dbReference>
<dbReference type="FunCoup" id="A0A024GR02">
    <property type="interactions" value="128"/>
</dbReference>
<dbReference type="InterPro" id="IPR037151">
    <property type="entry name" value="AlkB-like_sf"/>
</dbReference>
<dbReference type="GO" id="GO:0106335">
    <property type="term" value="F:tRNA (5-carboxymethyluridine(34)-5-O)-methyltransferase activity"/>
    <property type="evidence" value="ECO:0007669"/>
    <property type="project" value="TreeGrafter"/>
</dbReference>
<keyword evidence="2" id="KW-0808">Transferase</keyword>